<dbReference type="Proteomes" id="UP000607653">
    <property type="component" value="Unassembled WGS sequence"/>
</dbReference>
<dbReference type="EMBL" id="DUZY01000002">
    <property type="protein sequence ID" value="DAD27114.1"/>
    <property type="molecule type" value="Genomic_DNA"/>
</dbReference>
<evidence type="ECO:0000313" key="2">
    <source>
        <dbReference type="Proteomes" id="UP000607653"/>
    </source>
</evidence>
<gene>
    <name evidence="1" type="ORF">HUJ06_028582</name>
</gene>
<accession>A0A822XZN2</accession>
<evidence type="ECO:0000313" key="1">
    <source>
        <dbReference type="EMBL" id="DAD27114.1"/>
    </source>
</evidence>
<comment type="caution">
    <text evidence="1">The sequence shown here is derived from an EMBL/GenBank/DDBJ whole genome shotgun (WGS) entry which is preliminary data.</text>
</comment>
<protein>
    <submittedName>
        <fullName evidence="1">Uncharacterized protein</fullName>
    </submittedName>
</protein>
<dbReference type="AlphaFoldDB" id="A0A822XZN2"/>
<name>A0A822XZN2_NELNU</name>
<proteinExistence type="predicted"/>
<sequence>MKILKLDHAAQSYLDRVEPIKNQGNQRPVWVPCILLSVGYFTERGIQMGSGTQTATSELAIWLVILIDNLIKNDHFISCIVSLTIKALKWV</sequence>
<organism evidence="1 2">
    <name type="scientific">Nelumbo nucifera</name>
    <name type="common">Sacred lotus</name>
    <dbReference type="NCBI Taxonomy" id="4432"/>
    <lineage>
        <taxon>Eukaryota</taxon>
        <taxon>Viridiplantae</taxon>
        <taxon>Streptophyta</taxon>
        <taxon>Embryophyta</taxon>
        <taxon>Tracheophyta</taxon>
        <taxon>Spermatophyta</taxon>
        <taxon>Magnoliopsida</taxon>
        <taxon>Proteales</taxon>
        <taxon>Nelumbonaceae</taxon>
        <taxon>Nelumbo</taxon>
    </lineage>
</organism>
<reference evidence="1 2" key="1">
    <citation type="journal article" date="2020" name="Mol. Biol. Evol.">
        <title>Distinct Expression and Methylation Patterns for Genes with Different Fates following a Single Whole-Genome Duplication in Flowering Plants.</title>
        <authorList>
            <person name="Shi T."/>
            <person name="Rahmani R.S."/>
            <person name="Gugger P.F."/>
            <person name="Wang M."/>
            <person name="Li H."/>
            <person name="Zhang Y."/>
            <person name="Li Z."/>
            <person name="Wang Q."/>
            <person name="Van de Peer Y."/>
            <person name="Marchal K."/>
            <person name="Chen J."/>
        </authorList>
    </citation>
    <scope>NUCLEOTIDE SEQUENCE [LARGE SCALE GENOMIC DNA]</scope>
    <source>
        <tissue evidence="1">Leaf</tissue>
    </source>
</reference>
<keyword evidence="2" id="KW-1185">Reference proteome</keyword>